<reference evidence="2" key="2">
    <citation type="submission" date="2025-08" db="UniProtKB">
        <authorList>
            <consortium name="RefSeq"/>
        </authorList>
    </citation>
    <scope>IDENTIFICATION</scope>
    <source>
        <tissue evidence="2">Leaf</tissue>
    </source>
</reference>
<dbReference type="InterPro" id="IPR006912">
    <property type="entry name" value="Harbinger_derived_prot"/>
</dbReference>
<dbReference type="Pfam" id="PF04827">
    <property type="entry name" value="Plant_tran"/>
    <property type="match status" value="1"/>
</dbReference>
<keyword evidence="1" id="KW-1185">Reference proteome</keyword>
<name>A0A9R0IM42_SPIOL</name>
<sequence>MEKLTRAWKGLYQERSKSATVLLEVVASADLWIWHAFFGTPGTCNEINVLQQSSVFDDIYQVFIPAIRMPMNPVDDLFTQRQESVRKDVERAFGVLQSRFAIIQRPALVWDGHLLWEIMLACIILHNMIVEDERDTYQNYHDMSEFEQENKTAISGSTRTNYSVQPGRFNGVGLDQYMERRADTWDKNVHNALQRDLTQHRSLAKLWPVYR</sequence>
<protein>
    <recommendedName>
        <fullName evidence="3">DDE Tnp4 domain-containing protein</fullName>
    </recommendedName>
</protein>
<dbReference type="PANTHER" id="PTHR47150:SF6">
    <property type="entry name" value="OS01G0872900 PROTEIN"/>
    <property type="match status" value="1"/>
</dbReference>
<evidence type="ECO:0000313" key="2">
    <source>
        <dbReference type="RefSeq" id="XP_021851893.2"/>
    </source>
</evidence>
<dbReference type="AlphaFoldDB" id="A0A9R0IM42"/>
<dbReference type="RefSeq" id="XP_021851893.2">
    <property type="nucleotide sequence ID" value="XM_021996201.2"/>
</dbReference>
<accession>A0A9R0IM42</accession>
<proteinExistence type="predicted"/>
<evidence type="ECO:0000313" key="1">
    <source>
        <dbReference type="Proteomes" id="UP000813463"/>
    </source>
</evidence>
<evidence type="ECO:0008006" key="3">
    <source>
        <dbReference type="Google" id="ProtNLM"/>
    </source>
</evidence>
<dbReference type="KEGG" id="soe:110791455"/>
<organism evidence="1 2">
    <name type="scientific">Spinacia oleracea</name>
    <name type="common">Spinach</name>
    <dbReference type="NCBI Taxonomy" id="3562"/>
    <lineage>
        <taxon>Eukaryota</taxon>
        <taxon>Viridiplantae</taxon>
        <taxon>Streptophyta</taxon>
        <taxon>Embryophyta</taxon>
        <taxon>Tracheophyta</taxon>
        <taxon>Spermatophyta</taxon>
        <taxon>Magnoliopsida</taxon>
        <taxon>eudicotyledons</taxon>
        <taxon>Gunneridae</taxon>
        <taxon>Pentapetalae</taxon>
        <taxon>Caryophyllales</taxon>
        <taxon>Chenopodiaceae</taxon>
        <taxon>Chenopodioideae</taxon>
        <taxon>Anserineae</taxon>
        <taxon>Spinacia</taxon>
    </lineage>
</organism>
<dbReference type="GeneID" id="110791455"/>
<dbReference type="PANTHER" id="PTHR47150">
    <property type="entry name" value="OS12G0169200 PROTEIN"/>
    <property type="match status" value="1"/>
</dbReference>
<reference evidence="1" key="1">
    <citation type="journal article" date="2021" name="Nat. Commun.">
        <title>Genomic analyses provide insights into spinach domestication and the genetic basis of agronomic traits.</title>
        <authorList>
            <person name="Cai X."/>
            <person name="Sun X."/>
            <person name="Xu C."/>
            <person name="Sun H."/>
            <person name="Wang X."/>
            <person name="Ge C."/>
            <person name="Zhang Z."/>
            <person name="Wang Q."/>
            <person name="Fei Z."/>
            <person name="Jiao C."/>
            <person name="Wang Q."/>
        </authorList>
    </citation>
    <scope>NUCLEOTIDE SEQUENCE [LARGE SCALE GENOMIC DNA]</scope>
    <source>
        <strain evidence="1">cv. Varoflay</strain>
    </source>
</reference>
<gene>
    <name evidence="2" type="primary">LOC110791455</name>
</gene>
<dbReference type="Proteomes" id="UP000813463">
    <property type="component" value="Chromosome 5"/>
</dbReference>